<protein>
    <submittedName>
        <fullName evidence="3">Plasmid stabilization system protein</fullName>
    </submittedName>
</protein>
<dbReference type="KEGG" id="cbab:SMCB_1877"/>
<dbReference type="NCBIfam" id="TIGR02385">
    <property type="entry name" value="RelE_StbE"/>
    <property type="match status" value="1"/>
</dbReference>
<comment type="similarity">
    <text evidence="1">Belongs to the RelE toxin family.</text>
</comment>
<evidence type="ECO:0000313" key="4">
    <source>
        <dbReference type="Proteomes" id="UP000066014"/>
    </source>
</evidence>
<evidence type="ECO:0000313" key="3">
    <source>
        <dbReference type="EMBL" id="BAO84105.1"/>
    </source>
</evidence>
<dbReference type="AlphaFoldDB" id="A0A060NRW2"/>
<dbReference type="InterPro" id="IPR035093">
    <property type="entry name" value="RelE/ParE_toxin_dom_sf"/>
</dbReference>
<dbReference type="Pfam" id="PF05016">
    <property type="entry name" value="ParE_toxin"/>
    <property type="match status" value="1"/>
</dbReference>
<dbReference type="OrthoDB" id="9798046at2"/>
<evidence type="ECO:0000256" key="1">
    <source>
        <dbReference type="ARBA" id="ARBA00006226"/>
    </source>
</evidence>
<dbReference type="Gene3D" id="3.30.2310.20">
    <property type="entry name" value="RelE-like"/>
    <property type="match status" value="1"/>
</dbReference>
<organism evidence="3 4">
    <name type="scientific">Serpentinimonas maccroryi</name>
    <dbReference type="NCBI Taxonomy" id="1458426"/>
    <lineage>
        <taxon>Bacteria</taxon>
        <taxon>Pseudomonadati</taxon>
        <taxon>Pseudomonadota</taxon>
        <taxon>Betaproteobacteria</taxon>
        <taxon>Burkholderiales</taxon>
        <taxon>Comamonadaceae</taxon>
        <taxon>Serpentinimonas</taxon>
    </lineage>
</organism>
<dbReference type="EMBL" id="AP014569">
    <property type="protein sequence ID" value="BAO84105.1"/>
    <property type="molecule type" value="Genomic_DNA"/>
</dbReference>
<keyword evidence="2" id="KW-1277">Toxin-antitoxin system</keyword>
<keyword evidence="4" id="KW-1185">Reference proteome</keyword>
<dbReference type="RefSeq" id="WP_045536547.1">
    <property type="nucleotide sequence ID" value="NZ_AP014569.1"/>
</dbReference>
<sequence>MPAKPRLEWRPQASADLLQIVATIANDNPDAAQALKDEIEAKVGKLPDHPKLYKPSVRVKGLRELVVRSNYIVFYRESLERVEVVNVIHARRQLPPKGGRA</sequence>
<dbReference type="Proteomes" id="UP000066014">
    <property type="component" value="Chromosome"/>
</dbReference>
<dbReference type="InterPro" id="IPR051803">
    <property type="entry name" value="TA_system_RelE-like_toxin"/>
</dbReference>
<name>A0A060NRW2_9BURK</name>
<gene>
    <name evidence="3" type="ORF">SMCB_1877</name>
</gene>
<proteinExistence type="inferred from homology"/>
<dbReference type="STRING" id="1458426.SMCB_1877"/>
<accession>A0A060NRW2</accession>
<dbReference type="InterPro" id="IPR007712">
    <property type="entry name" value="RelE/ParE_toxin"/>
</dbReference>
<reference evidence="3 4" key="1">
    <citation type="journal article" date="2014" name="Nat. Commun.">
        <title>Physiological and genomic features of highly alkaliphilic hydrogen-utilizing Betaproteobacteria from a continental serpentinizing site.</title>
        <authorList>
            <person name="Suzuki S."/>
            <person name="Kuenen J.G."/>
            <person name="Schipper K."/>
            <person name="van der Velde S."/>
            <person name="Ishii S."/>
            <person name="Wu A."/>
            <person name="Sorokin D.Y."/>
            <person name="Tenney A."/>
            <person name="Meng X.Y."/>
            <person name="Morrill P.L."/>
            <person name="Kamagata Y."/>
            <person name="Muyzer G."/>
            <person name="Nealson K.H."/>
        </authorList>
    </citation>
    <scope>NUCLEOTIDE SEQUENCE [LARGE SCALE GENOMIC DNA]</scope>
    <source>
        <strain evidence="3 4">B1</strain>
    </source>
</reference>
<dbReference type="HOGENOM" id="CLU_147162_11_1_4"/>
<dbReference type="PANTHER" id="PTHR33755">
    <property type="entry name" value="TOXIN PARE1-RELATED"/>
    <property type="match status" value="1"/>
</dbReference>
<evidence type="ECO:0000256" key="2">
    <source>
        <dbReference type="ARBA" id="ARBA00022649"/>
    </source>
</evidence>